<reference evidence="2 3" key="1">
    <citation type="submission" date="2016-07" db="EMBL/GenBank/DDBJ databases">
        <title>Pervasive Adenine N6-methylation of Active Genes in Fungi.</title>
        <authorList>
            <consortium name="DOE Joint Genome Institute"/>
            <person name="Mondo S.J."/>
            <person name="Dannebaum R.O."/>
            <person name="Kuo R.C."/>
            <person name="Labutti K."/>
            <person name="Haridas S."/>
            <person name="Kuo A."/>
            <person name="Salamov A."/>
            <person name="Ahrendt S.R."/>
            <person name="Lipzen A."/>
            <person name="Sullivan W."/>
            <person name="Andreopoulos W.B."/>
            <person name="Clum A."/>
            <person name="Lindquist E."/>
            <person name="Daum C."/>
            <person name="Ramamoorthy G.K."/>
            <person name="Gryganskyi A."/>
            <person name="Culley D."/>
            <person name="Magnuson J.K."/>
            <person name="James T.Y."/>
            <person name="O'Malley M.A."/>
            <person name="Stajich J.E."/>
            <person name="Spatafora J.W."/>
            <person name="Visel A."/>
            <person name="Grigoriev I.V."/>
        </authorList>
    </citation>
    <scope>NUCLEOTIDE SEQUENCE [LARGE SCALE GENOMIC DNA]</scope>
    <source>
        <strain evidence="2 3">62-1032</strain>
    </source>
</reference>
<evidence type="ECO:0000313" key="3">
    <source>
        <dbReference type="Proteomes" id="UP000193467"/>
    </source>
</evidence>
<keyword evidence="3" id="KW-1185">Reference proteome</keyword>
<name>A0A1Y2F293_9BASI</name>
<dbReference type="Gene3D" id="3.30.70.330">
    <property type="match status" value="1"/>
</dbReference>
<accession>A0A1Y2F293</accession>
<protein>
    <recommendedName>
        <fullName evidence="4">RRM domain-containing protein</fullName>
    </recommendedName>
</protein>
<evidence type="ECO:0000256" key="1">
    <source>
        <dbReference type="SAM" id="MobiDB-lite"/>
    </source>
</evidence>
<dbReference type="InterPro" id="IPR012677">
    <property type="entry name" value="Nucleotide-bd_a/b_plait_sf"/>
</dbReference>
<dbReference type="GO" id="GO:0003676">
    <property type="term" value="F:nucleic acid binding"/>
    <property type="evidence" value="ECO:0007669"/>
    <property type="project" value="InterPro"/>
</dbReference>
<feature type="compositionally biased region" description="Polar residues" evidence="1">
    <location>
        <begin position="591"/>
        <end position="602"/>
    </location>
</feature>
<evidence type="ECO:0000313" key="2">
    <source>
        <dbReference type="EMBL" id="ORY77991.1"/>
    </source>
</evidence>
<dbReference type="Proteomes" id="UP000193467">
    <property type="component" value="Unassembled WGS sequence"/>
</dbReference>
<dbReference type="AlphaFoldDB" id="A0A1Y2F293"/>
<feature type="region of interest" description="Disordered" evidence="1">
    <location>
        <begin position="575"/>
        <end position="625"/>
    </location>
</feature>
<comment type="caution">
    <text evidence="2">The sequence shown here is derived from an EMBL/GenBank/DDBJ whole genome shotgun (WGS) entry which is preliminary data.</text>
</comment>
<sequence>MDREKGLVGATLLQLQIDGLVEAVNEDEVLEVLSGLRLLEGEQLNFAHSSTGFSPLQSAVFEQHHLRKLIVHLLLTKGASYKIGEHNSMELARQCGNEEIFELLSEWDRGKRGGKLAKLARHLITLTDEEAAAWKEQTIAEEQQREDQLVNRDHIWTSAFEPNITTKLDDWNPPNELQPIRTTAPTPNDDLASLPPVFVNHELRSTYYTQLPPIYILNHLSGRPTTYTFVIRIDPISPEITRAEIAAYVCSVIPPSSIAHLSVGERSRDKKFALIYFKTLTEVSQTLTSFTFSALRGTTVTAVEALPVLYVGGWGHGAGEQDMYGFLAEQGCPPGRVFQPPGKSFCFVHFATIAEAEAALKMVNGATFWARRILNARWRETGVQSSFQTTIRPPNFQMLEKADLATFTSRVSRLGWRSAIQQYTTGTHAPLPALSSEIQLNSFTTPSPSIPPAPSALPTSCAEVSKLAPPSSSDDSAPVPPLPTPSFTLFLGLLRSGSDFLLLSLCQGLLGRAPLSAQVEPSESNEAATVLKVEVESRDERKKLVQQLAELEIGGKRLVAGFTREALNQGLKLASEGSSSPASAIEMQYPTPLTSRAGSSESPIFIRQDPRLRTRQHSASSPPLG</sequence>
<dbReference type="InterPro" id="IPR035979">
    <property type="entry name" value="RBD_domain_sf"/>
</dbReference>
<evidence type="ECO:0008006" key="4">
    <source>
        <dbReference type="Google" id="ProtNLM"/>
    </source>
</evidence>
<dbReference type="EMBL" id="MCGR01000030">
    <property type="protein sequence ID" value="ORY77991.1"/>
    <property type="molecule type" value="Genomic_DNA"/>
</dbReference>
<gene>
    <name evidence="2" type="ORF">BCR35DRAFT_332375</name>
</gene>
<dbReference type="InParanoid" id="A0A1Y2F293"/>
<organism evidence="2 3">
    <name type="scientific">Leucosporidium creatinivorum</name>
    <dbReference type="NCBI Taxonomy" id="106004"/>
    <lineage>
        <taxon>Eukaryota</taxon>
        <taxon>Fungi</taxon>
        <taxon>Dikarya</taxon>
        <taxon>Basidiomycota</taxon>
        <taxon>Pucciniomycotina</taxon>
        <taxon>Microbotryomycetes</taxon>
        <taxon>Leucosporidiales</taxon>
        <taxon>Leucosporidium</taxon>
    </lineage>
</organism>
<dbReference type="SUPFAM" id="SSF54928">
    <property type="entry name" value="RNA-binding domain, RBD"/>
    <property type="match status" value="1"/>
</dbReference>
<proteinExistence type="predicted"/>